<keyword evidence="2" id="KW-1133">Transmembrane helix</keyword>
<keyword evidence="5" id="KW-1185">Reference proteome</keyword>
<reference evidence="4" key="3">
    <citation type="submission" date="2025-09" db="UniProtKB">
        <authorList>
            <consortium name="Ensembl"/>
        </authorList>
    </citation>
    <scope>IDENTIFICATION</scope>
</reference>
<dbReference type="CDD" id="cd04301">
    <property type="entry name" value="NAT_SF"/>
    <property type="match status" value="1"/>
</dbReference>
<dbReference type="OrthoDB" id="41532at2759"/>
<dbReference type="Gene3D" id="3.40.630.30">
    <property type="match status" value="1"/>
</dbReference>
<keyword evidence="2" id="KW-0472">Membrane</keyword>
<dbReference type="GO" id="GO:0008080">
    <property type="term" value="F:N-acetyltransferase activity"/>
    <property type="evidence" value="ECO:0007669"/>
    <property type="project" value="InterPro"/>
</dbReference>
<keyword evidence="1" id="KW-0808">Transferase</keyword>
<dbReference type="Ensembl" id="ENSSFOT00015075277.1">
    <property type="protein sequence ID" value="ENSSFOP00015077768.1"/>
    <property type="gene ID" value="ENSSFOG00015002256.2"/>
</dbReference>
<protein>
    <submittedName>
        <fullName evidence="4">N-acetyltransferase 8-like 2</fullName>
    </submittedName>
</protein>
<evidence type="ECO:0000259" key="3">
    <source>
        <dbReference type="PROSITE" id="PS51186"/>
    </source>
</evidence>
<dbReference type="SUPFAM" id="SSF55729">
    <property type="entry name" value="Acyl-CoA N-acyltransferases (Nat)"/>
    <property type="match status" value="1"/>
</dbReference>
<proteinExistence type="predicted"/>
<dbReference type="Pfam" id="PF00583">
    <property type="entry name" value="Acetyltransf_1"/>
    <property type="match status" value="1"/>
</dbReference>
<dbReference type="AlphaFoldDB" id="A0A8C9WP62"/>
<keyword evidence="2" id="KW-0812">Transmembrane</keyword>
<name>A0A8C9WP62_SCLFO</name>
<dbReference type="PANTHER" id="PTHR13947">
    <property type="entry name" value="GNAT FAMILY N-ACETYLTRANSFERASE"/>
    <property type="match status" value="1"/>
</dbReference>
<dbReference type="InterPro" id="IPR016181">
    <property type="entry name" value="Acyl_CoA_acyltransferase"/>
</dbReference>
<dbReference type="Proteomes" id="UP000694397">
    <property type="component" value="Chromosome 24"/>
</dbReference>
<dbReference type="PANTHER" id="PTHR13947:SF58">
    <property type="entry name" value="8B (PUTATIVE,_PSEUDO-RELATED"/>
    <property type="match status" value="1"/>
</dbReference>
<evidence type="ECO:0000256" key="1">
    <source>
        <dbReference type="ARBA" id="ARBA00022679"/>
    </source>
</evidence>
<sequence length="236" mass="26827">HICTTGYLYCHFKVCALIKVQWTIRRFEPSDKEAVYVVFQEGITEHVWPAFRQAVLHPDHVALTLIISVTAYVLGGRCWTLALLAGALWVGLVFFCCYEFYTGYVRERLHTDMKDIQASFLADPDCCFWVAEQGEGATHNDGPSPGQEQERYGQIFRMTVSSSCRRSGLGTLLAQTAIQFCRDRKFSKIVLTTSSMQTAAIALYLHMGFKHVVPFTYSGVPGQISLYLKYRFMFKT</sequence>
<reference evidence="4 5" key="1">
    <citation type="submission" date="2019-04" db="EMBL/GenBank/DDBJ databases">
        <authorList>
            <consortium name="Wellcome Sanger Institute Data Sharing"/>
        </authorList>
    </citation>
    <scope>NUCLEOTIDE SEQUENCE [LARGE SCALE GENOMIC DNA]</scope>
</reference>
<reference evidence="4" key="2">
    <citation type="submission" date="2025-08" db="UniProtKB">
        <authorList>
            <consortium name="Ensembl"/>
        </authorList>
    </citation>
    <scope>IDENTIFICATION</scope>
</reference>
<dbReference type="InterPro" id="IPR000182">
    <property type="entry name" value="GNAT_dom"/>
</dbReference>
<feature type="transmembrane region" description="Helical" evidence="2">
    <location>
        <begin position="79"/>
        <end position="101"/>
    </location>
</feature>
<dbReference type="GeneTree" id="ENSGT00950000182932"/>
<organism evidence="4 5">
    <name type="scientific">Scleropages formosus</name>
    <name type="common">Asian bonytongue</name>
    <name type="synonym">Osteoglossum formosum</name>
    <dbReference type="NCBI Taxonomy" id="113540"/>
    <lineage>
        <taxon>Eukaryota</taxon>
        <taxon>Metazoa</taxon>
        <taxon>Chordata</taxon>
        <taxon>Craniata</taxon>
        <taxon>Vertebrata</taxon>
        <taxon>Euteleostomi</taxon>
        <taxon>Actinopterygii</taxon>
        <taxon>Neopterygii</taxon>
        <taxon>Teleostei</taxon>
        <taxon>Osteoglossocephala</taxon>
        <taxon>Osteoglossomorpha</taxon>
        <taxon>Osteoglossiformes</taxon>
        <taxon>Osteoglossidae</taxon>
        <taxon>Scleropages</taxon>
    </lineage>
</organism>
<evidence type="ECO:0000313" key="5">
    <source>
        <dbReference type="Proteomes" id="UP000694397"/>
    </source>
</evidence>
<accession>A0A8C9WP62</accession>
<evidence type="ECO:0000313" key="4">
    <source>
        <dbReference type="Ensembl" id="ENSSFOP00015077768.1"/>
    </source>
</evidence>
<evidence type="ECO:0000256" key="2">
    <source>
        <dbReference type="SAM" id="Phobius"/>
    </source>
</evidence>
<feature type="domain" description="N-acetyltransferase" evidence="3">
    <location>
        <begin position="22"/>
        <end position="233"/>
    </location>
</feature>
<dbReference type="PROSITE" id="PS51186">
    <property type="entry name" value="GNAT"/>
    <property type="match status" value="1"/>
</dbReference>
<dbReference type="InterPro" id="IPR050769">
    <property type="entry name" value="NAT_camello-type"/>
</dbReference>